<dbReference type="Proteomes" id="UP000198619">
    <property type="component" value="Unassembled WGS sequence"/>
</dbReference>
<dbReference type="SUPFAM" id="SSF55729">
    <property type="entry name" value="Acyl-CoA N-acyltransferases (Nat)"/>
    <property type="match status" value="1"/>
</dbReference>
<dbReference type="PANTHER" id="PTHR43792:SF9">
    <property type="entry name" value="RIBOSOMAL-PROTEIN-ALANINE ACETYLTRANSFERASE"/>
    <property type="match status" value="1"/>
</dbReference>
<dbReference type="InterPro" id="IPR016181">
    <property type="entry name" value="Acyl_CoA_acyltransferase"/>
</dbReference>
<accession>A0A1I0UY41</accession>
<dbReference type="Pfam" id="PF13302">
    <property type="entry name" value="Acetyltransf_3"/>
    <property type="match status" value="1"/>
</dbReference>
<proteinExistence type="predicted"/>
<dbReference type="STRING" id="84698.SAMN04488528_10012"/>
<name>A0A1I0UY41_9CLOT</name>
<dbReference type="PANTHER" id="PTHR43792">
    <property type="entry name" value="GNAT FAMILY, PUTATIVE (AFU_ORTHOLOGUE AFUA_3G00765)-RELATED-RELATED"/>
    <property type="match status" value="1"/>
</dbReference>
<sequence>MDIFKITFNVFPKLETKRFILREVKQQDLNEIYEIYSNEEAVRYQQTEPMESMEQAQKAVHSFLNGYKRFIRWCIADKDYDKVIGLITLHTFDNWNSKAELGCMLNKNYWKRNIMSEAAQKVIEYAFEVIELHRIEAIIHPENIASNKLVMKLGFEKEGFKKQSAYNRGTDKFEDRLIYGLIKTNDNSAL</sequence>
<dbReference type="Gene3D" id="3.40.630.30">
    <property type="match status" value="1"/>
</dbReference>
<dbReference type="InterPro" id="IPR000182">
    <property type="entry name" value="GNAT_dom"/>
</dbReference>
<gene>
    <name evidence="2" type="ORF">SAMN04488528_10012</name>
</gene>
<keyword evidence="2" id="KW-0808">Transferase</keyword>
<dbReference type="EMBL" id="FOKI01000001">
    <property type="protein sequence ID" value="SFA68971.1"/>
    <property type="molecule type" value="Genomic_DNA"/>
</dbReference>
<protein>
    <submittedName>
        <fullName evidence="2">Ribosomal-protein-alanine N-acetyltransferase</fullName>
    </submittedName>
</protein>
<evidence type="ECO:0000313" key="3">
    <source>
        <dbReference type="Proteomes" id="UP000198619"/>
    </source>
</evidence>
<dbReference type="PROSITE" id="PS51186">
    <property type="entry name" value="GNAT"/>
    <property type="match status" value="1"/>
</dbReference>
<dbReference type="GO" id="GO:0005737">
    <property type="term" value="C:cytoplasm"/>
    <property type="evidence" value="ECO:0007669"/>
    <property type="project" value="TreeGrafter"/>
</dbReference>
<evidence type="ECO:0000313" key="2">
    <source>
        <dbReference type="EMBL" id="SFA68971.1"/>
    </source>
</evidence>
<evidence type="ECO:0000259" key="1">
    <source>
        <dbReference type="PROSITE" id="PS51186"/>
    </source>
</evidence>
<reference evidence="2 3" key="1">
    <citation type="submission" date="2016-10" db="EMBL/GenBank/DDBJ databases">
        <authorList>
            <person name="de Groot N.N."/>
        </authorList>
    </citation>
    <scope>NUCLEOTIDE SEQUENCE [LARGE SCALE GENOMIC DNA]</scope>
    <source>
        <strain evidence="2 3">DSM 12271</strain>
    </source>
</reference>
<feature type="domain" description="N-acetyltransferase" evidence="1">
    <location>
        <begin position="19"/>
        <end position="179"/>
    </location>
</feature>
<organism evidence="2 3">
    <name type="scientific">Clostridium frigidicarnis</name>
    <dbReference type="NCBI Taxonomy" id="84698"/>
    <lineage>
        <taxon>Bacteria</taxon>
        <taxon>Bacillati</taxon>
        <taxon>Bacillota</taxon>
        <taxon>Clostridia</taxon>
        <taxon>Eubacteriales</taxon>
        <taxon>Clostridiaceae</taxon>
        <taxon>Clostridium</taxon>
    </lineage>
</organism>
<keyword evidence="3" id="KW-1185">Reference proteome</keyword>
<dbReference type="AlphaFoldDB" id="A0A1I0UY41"/>
<dbReference type="RefSeq" id="WP_177199258.1">
    <property type="nucleotide sequence ID" value="NZ_FOKI01000001.1"/>
</dbReference>
<dbReference type="InterPro" id="IPR051531">
    <property type="entry name" value="N-acetyltransferase"/>
</dbReference>
<dbReference type="GO" id="GO:0008999">
    <property type="term" value="F:protein-N-terminal-alanine acetyltransferase activity"/>
    <property type="evidence" value="ECO:0007669"/>
    <property type="project" value="TreeGrafter"/>
</dbReference>